<dbReference type="Proteomes" id="UP000887579">
    <property type="component" value="Unplaced"/>
</dbReference>
<sequence>MATKNHCLSGKNDLLFGKPLNDQYSNLNLNQKNHNFNADQAQSKSAKNNSRKNENYAVTKLSDFTDSVDLQAKRESSSWNKSNKHLSSNILNLKQKSEEKDELEKPKNTNRSTLSLHITAFENSIEADTSDLNECEIEASKTVKQGFVGSSFFVKNLFEFPRQQEDPSNQPEVMQFKSSQRLRNPNEENLNINKRKIEQQNRRQIVLAQDILKEQCDYCEIGL</sequence>
<organism evidence="1 2">
    <name type="scientific">Panagrolaimus sp. ES5</name>
    <dbReference type="NCBI Taxonomy" id="591445"/>
    <lineage>
        <taxon>Eukaryota</taxon>
        <taxon>Metazoa</taxon>
        <taxon>Ecdysozoa</taxon>
        <taxon>Nematoda</taxon>
        <taxon>Chromadorea</taxon>
        <taxon>Rhabditida</taxon>
        <taxon>Tylenchina</taxon>
        <taxon>Panagrolaimomorpha</taxon>
        <taxon>Panagrolaimoidea</taxon>
        <taxon>Panagrolaimidae</taxon>
        <taxon>Panagrolaimus</taxon>
    </lineage>
</organism>
<proteinExistence type="predicted"/>
<protein>
    <submittedName>
        <fullName evidence="2">Uncharacterized protein</fullName>
    </submittedName>
</protein>
<evidence type="ECO:0000313" key="1">
    <source>
        <dbReference type="Proteomes" id="UP000887579"/>
    </source>
</evidence>
<evidence type="ECO:0000313" key="2">
    <source>
        <dbReference type="WBParaSite" id="ES5_v2.g21058.t1"/>
    </source>
</evidence>
<reference evidence="2" key="1">
    <citation type="submission" date="2022-11" db="UniProtKB">
        <authorList>
            <consortium name="WormBaseParasite"/>
        </authorList>
    </citation>
    <scope>IDENTIFICATION</scope>
</reference>
<dbReference type="WBParaSite" id="ES5_v2.g21058.t1">
    <property type="protein sequence ID" value="ES5_v2.g21058.t1"/>
    <property type="gene ID" value="ES5_v2.g21058"/>
</dbReference>
<accession>A0AC34FUK7</accession>
<name>A0AC34FUK7_9BILA</name>